<dbReference type="Pfam" id="PF14697">
    <property type="entry name" value="Fer4_21"/>
    <property type="match status" value="1"/>
</dbReference>
<evidence type="ECO:0000313" key="8">
    <source>
        <dbReference type="EMBL" id="TCT19470.1"/>
    </source>
</evidence>
<keyword evidence="9" id="KW-1185">Reference proteome</keyword>
<gene>
    <name evidence="8" type="ORF">EDC35_10876</name>
</gene>
<dbReference type="GO" id="GO:0016625">
    <property type="term" value="F:oxidoreductase activity, acting on the aldehyde or oxo group of donors, iron-sulfur protein as acceptor"/>
    <property type="evidence" value="ECO:0007669"/>
    <property type="project" value="InterPro"/>
</dbReference>
<keyword evidence="6" id="KW-0411">Iron-sulfur</keyword>
<evidence type="ECO:0000313" key="9">
    <source>
        <dbReference type="Proteomes" id="UP000295717"/>
    </source>
</evidence>
<organism evidence="8 9">
    <name type="scientific">Thiobaca trueperi</name>
    <dbReference type="NCBI Taxonomy" id="127458"/>
    <lineage>
        <taxon>Bacteria</taxon>
        <taxon>Pseudomonadati</taxon>
        <taxon>Pseudomonadota</taxon>
        <taxon>Gammaproteobacteria</taxon>
        <taxon>Chromatiales</taxon>
        <taxon>Chromatiaceae</taxon>
        <taxon>Thiobaca</taxon>
    </lineage>
</organism>
<evidence type="ECO:0000256" key="5">
    <source>
        <dbReference type="ARBA" id="ARBA00023004"/>
    </source>
</evidence>
<dbReference type="PROSITE" id="PS51379">
    <property type="entry name" value="4FE4S_FER_2"/>
    <property type="match status" value="2"/>
</dbReference>
<keyword evidence="3" id="KW-0479">Metal-binding</keyword>
<dbReference type="EMBL" id="SMAO01000008">
    <property type="protein sequence ID" value="TCT19470.1"/>
    <property type="molecule type" value="Genomic_DNA"/>
</dbReference>
<keyword evidence="2" id="KW-0004">4Fe-4S</keyword>
<dbReference type="RefSeq" id="WP_132977984.1">
    <property type="nucleotide sequence ID" value="NZ_SMAO01000008.1"/>
</dbReference>
<comment type="caution">
    <text evidence="8">The sequence shown here is derived from an EMBL/GenBank/DDBJ whole genome shotgun (WGS) entry which is preliminary data.</text>
</comment>
<dbReference type="InterPro" id="IPR017900">
    <property type="entry name" value="4Fe4S_Fe_S_CS"/>
</dbReference>
<accession>A0A4R3MST8</accession>
<protein>
    <submittedName>
        <fullName evidence="8">Ketoisovalerate ferredoxin oxidoreductase delta subunit</fullName>
    </submittedName>
</protein>
<dbReference type="GO" id="GO:0046872">
    <property type="term" value="F:metal ion binding"/>
    <property type="evidence" value="ECO:0007669"/>
    <property type="project" value="UniProtKB-KW"/>
</dbReference>
<dbReference type="InterPro" id="IPR017896">
    <property type="entry name" value="4Fe4S_Fe-S-bd"/>
</dbReference>
<dbReference type="PROSITE" id="PS00198">
    <property type="entry name" value="4FE4S_FER_1"/>
    <property type="match status" value="1"/>
</dbReference>
<reference evidence="8 9" key="1">
    <citation type="submission" date="2019-03" db="EMBL/GenBank/DDBJ databases">
        <title>Genomic Encyclopedia of Type Strains, Phase IV (KMG-IV): sequencing the most valuable type-strain genomes for metagenomic binning, comparative biology and taxonomic classification.</title>
        <authorList>
            <person name="Goeker M."/>
        </authorList>
    </citation>
    <scope>NUCLEOTIDE SEQUENCE [LARGE SCALE GENOMIC DNA]</scope>
    <source>
        <strain evidence="8 9">DSM 13587</strain>
    </source>
</reference>
<dbReference type="PANTHER" id="PTHR43724">
    <property type="entry name" value="PYRUVATE SYNTHASE SUBUNIT PORD"/>
    <property type="match status" value="1"/>
</dbReference>
<evidence type="ECO:0000259" key="7">
    <source>
        <dbReference type="PROSITE" id="PS51379"/>
    </source>
</evidence>
<dbReference type="InterPro" id="IPR011898">
    <property type="entry name" value="PorD_KorD"/>
</dbReference>
<dbReference type="GO" id="GO:0051539">
    <property type="term" value="F:4 iron, 4 sulfur cluster binding"/>
    <property type="evidence" value="ECO:0007669"/>
    <property type="project" value="UniProtKB-KW"/>
</dbReference>
<evidence type="ECO:0000256" key="1">
    <source>
        <dbReference type="ARBA" id="ARBA00001966"/>
    </source>
</evidence>
<keyword evidence="5" id="KW-0408">Iron</keyword>
<dbReference type="AlphaFoldDB" id="A0A4R3MST8"/>
<evidence type="ECO:0000256" key="3">
    <source>
        <dbReference type="ARBA" id="ARBA00022723"/>
    </source>
</evidence>
<dbReference type="OrthoDB" id="9808559at2"/>
<dbReference type="PANTHER" id="PTHR43724:SF1">
    <property type="entry name" value="PYRUVATE SYNTHASE SUBUNIT PORD"/>
    <property type="match status" value="1"/>
</dbReference>
<feature type="domain" description="4Fe-4S ferredoxin-type" evidence="7">
    <location>
        <begin position="75"/>
        <end position="104"/>
    </location>
</feature>
<feature type="domain" description="4Fe-4S ferredoxin-type" evidence="7">
    <location>
        <begin position="45"/>
        <end position="74"/>
    </location>
</feature>
<dbReference type="SUPFAM" id="SSF54862">
    <property type="entry name" value="4Fe-4S ferredoxins"/>
    <property type="match status" value="1"/>
</dbReference>
<dbReference type="Proteomes" id="UP000295717">
    <property type="component" value="Unassembled WGS sequence"/>
</dbReference>
<name>A0A4R3MST8_9GAMM</name>
<evidence type="ECO:0000256" key="2">
    <source>
        <dbReference type="ARBA" id="ARBA00022485"/>
    </source>
</evidence>
<evidence type="ECO:0000256" key="4">
    <source>
        <dbReference type="ARBA" id="ARBA00022737"/>
    </source>
</evidence>
<proteinExistence type="predicted"/>
<dbReference type="NCBIfam" id="TIGR02179">
    <property type="entry name" value="PorD_KorD"/>
    <property type="match status" value="1"/>
</dbReference>
<sequence length="110" mass="12078">MTDTPPDQPCQLAPFARSRQIDDWPPSPQRNSGALATSNRGWRIRWPVLDLATCSRCGLCFLYCPDAAILLSQEGYPTVADDWCKGCGLCAAECPKDSIRMGEDGEDTQP</sequence>
<dbReference type="Gene3D" id="3.30.70.20">
    <property type="match status" value="1"/>
</dbReference>
<keyword evidence="4" id="KW-0677">Repeat</keyword>
<comment type="cofactor">
    <cofactor evidence="1">
        <name>[4Fe-4S] cluster</name>
        <dbReference type="ChEBI" id="CHEBI:49883"/>
    </cofactor>
</comment>
<evidence type="ECO:0000256" key="6">
    <source>
        <dbReference type="ARBA" id="ARBA00023014"/>
    </source>
</evidence>